<organism evidence="1 2">
    <name type="scientific">Hymenobacter gummosus</name>
    <dbReference type="NCBI Taxonomy" id="1776032"/>
    <lineage>
        <taxon>Bacteria</taxon>
        <taxon>Pseudomonadati</taxon>
        <taxon>Bacteroidota</taxon>
        <taxon>Cytophagia</taxon>
        <taxon>Cytophagales</taxon>
        <taxon>Hymenobacteraceae</taxon>
        <taxon>Hymenobacter</taxon>
    </lineage>
</organism>
<keyword evidence="2" id="KW-1185">Reference proteome</keyword>
<accession>A0A3S0K986</accession>
<evidence type="ECO:0000313" key="2">
    <source>
        <dbReference type="Proteomes" id="UP000282184"/>
    </source>
</evidence>
<dbReference type="AlphaFoldDB" id="A0A3S0K986"/>
<comment type="caution">
    <text evidence="1">The sequence shown here is derived from an EMBL/GenBank/DDBJ whole genome shotgun (WGS) entry which is preliminary data.</text>
</comment>
<gene>
    <name evidence="1" type="ORF">EJV47_03105</name>
</gene>
<proteinExistence type="predicted"/>
<protein>
    <submittedName>
        <fullName evidence="1">Uncharacterized protein</fullName>
    </submittedName>
</protein>
<dbReference type="OrthoDB" id="9801485at2"/>
<dbReference type="Proteomes" id="UP000282184">
    <property type="component" value="Unassembled WGS sequence"/>
</dbReference>
<sequence length="83" mass="8618">MATFHCKYCGSKSASVAGLTAGNCLRHPAGANKGRHTLYEGSEKAQYVCRLCGAKSASIVGLTAGNCQRHPTGANKSRHEPAA</sequence>
<name>A0A3S0K986_9BACT</name>
<reference evidence="1 2" key="1">
    <citation type="submission" date="2018-12" db="EMBL/GenBank/DDBJ databases">
        <title>Hymenobacter gummosus sp. nov., isolated from a spring.</title>
        <authorList>
            <person name="Nie L."/>
        </authorList>
    </citation>
    <scope>NUCLEOTIDE SEQUENCE [LARGE SCALE GENOMIC DNA]</scope>
    <source>
        <strain evidence="1 2">KCTC 52166</strain>
    </source>
</reference>
<dbReference type="EMBL" id="RXOF01000001">
    <property type="protein sequence ID" value="RTQ53736.1"/>
    <property type="molecule type" value="Genomic_DNA"/>
</dbReference>
<evidence type="ECO:0000313" key="1">
    <source>
        <dbReference type="EMBL" id="RTQ53736.1"/>
    </source>
</evidence>